<comment type="caution">
    <text evidence="1">The sequence shown here is derived from an EMBL/GenBank/DDBJ whole genome shotgun (WGS) entry which is preliminary data.</text>
</comment>
<gene>
    <name evidence="1" type="primary">Acey_s0105.g3721</name>
    <name evidence="1" type="ORF">Y032_0105g3721</name>
</gene>
<keyword evidence="2" id="KW-1185">Reference proteome</keyword>
<sequence>MNNLHSHGDDVALRVLPHMESESFPEDEDIWSGCYDSAGISAISAQYSTDKGHNKSQGRFSSNAVSAFDCNNVCSLVGNHDVFTDEGDSDILDDDYFLNDDYDVSPDVTFAPTKFCQIVAGSFSSSCTTDDQPGCRLDDILNACEERIEENNEFVSSDYVVKSEDGNDVKASCSLPGDRDVSLTSSTLSNIKGNIHGIPRISGGIGSDDVNVDSETDKFTKHGRNDFGVNRLFTSGEIVQTPNFHTVKNGFARISTNRGPYVHKLVSGSFLVIEVHFIVCFTGEYIRLRNY</sequence>
<dbReference type="AlphaFoldDB" id="A0A016TGM5"/>
<reference evidence="2" key="1">
    <citation type="journal article" date="2015" name="Nat. Genet.">
        <title>The genome and transcriptome of the zoonotic hookworm Ancylostoma ceylanicum identify infection-specific gene families.</title>
        <authorList>
            <person name="Schwarz E.M."/>
            <person name="Hu Y."/>
            <person name="Antoshechkin I."/>
            <person name="Miller M.M."/>
            <person name="Sternberg P.W."/>
            <person name="Aroian R.V."/>
        </authorList>
    </citation>
    <scope>NUCLEOTIDE SEQUENCE</scope>
    <source>
        <strain evidence="2">HY135</strain>
    </source>
</reference>
<protein>
    <submittedName>
        <fullName evidence="1">Uncharacterized protein</fullName>
    </submittedName>
</protein>
<organism evidence="1 2">
    <name type="scientific">Ancylostoma ceylanicum</name>
    <dbReference type="NCBI Taxonomy" id="53326"/>
    <lineage>
        <taxon>Eukaryota</taxon>
        <taxon>Metazoa</taxon>
        <taxon>Ecdysozoa</taxon>
        <taxon>Nematoda</taxon>
        <taxon>Chromadorea</taxon>
        <taxon>Rhabditida</taxon>
        <taxon>Rhabditina</taxon>
        <taxon>Rhabditomorpha</taxon>
        <taxon>Strongyloidea</taxon>
        <taxon>Ancylostomatidae</taxon>
        <taxon>Ancylostomatinae</taxon>
        <taxon>Ancylostoma</taxon>
    </lineage>
</organism>
<accession>A0A016TGM5</accession>
<proteinExistence type="predicted"/>
<evidence type="ECO:0000313" key="1">
    <source>
        <dbReference type="EMBL" id="EYC01758.1"/>
    </source>
</evidence>
<name>A0A016TGM5_9BILA</name>
<dbReference type="EMBL" id="JARK01001441">
    <property type="protein sequence ID" value="EYC01758.1"/>
    <property type="molecule type" value="Genomic_DNA"/>
</dbReference>
<dbReference type="Proteomes" id="UP000024635">
    <property type="component" value="Unassembled WGS sequence"/>
</dbReference>
<evidence type="ECO:0000313" key="2">
    <source>
        <dbReference type="Proteomes" id="UP000024635"/>
    </source>
</evidence>